<reference evidence="9 10" key="1">
    <citation type="submission" date="2020-08" db="EMBL/GenBank/DDBJ databases">
        <title>Sequencing the genomes of 1000 actinobacteria strains.</title>
        <authorList>
            <person name="Klenk H.-P."/>
        </authorList>
    </citation>
    <scope>NUCLEOTIDE SEQUENCE [LARGE SCALE GENOMIC DNA]</scope>
    <source>
        <strain evidence="9 10">DSM 19600</strain>
    </source>
</reference>
<evidence type="ECO:0000256" key="7">
    <source>
        <dbReference type="ARBA" id="ARBA00023136"/>
    </source>
</evidence>
<keyword evidence="4" id="KW-1003">Cell membrane</keyword>
<dbReference type="GO" id="GO:0055085">
    <property type="term" value="P:transmembrane transport"/>
    <property type="evidence" value="ECO:0007669"/>
    <property type="project" value="InterPro"/>
</dbReference>
<dbReference type="EMBL" id="JACIFH010000001">
    <property type="protein sequence ID" value="MBB4140266.1"/>
    <property type="molecule type" value="Genomic_DNA"/>
</dbReference>
<feature type="transmembrane region" description="Helical" evidence="8">
    <location>
        <begin position="224"/>
        <end position="248"/>
    </location>
</feature>
<feature type="transmembrane region" description="Helical" evidence="8">
    <location>
        <begin position="192"/>
        <end position="212"/>
    </location>
</feature>
<evidence type="ECO:0000256" key="8">
    <source>
        <dbReference type="SAM" id="Phobius"/>
    </source>
</evidence>
<evidence type="ECO:0008006" key="11">
    <source>
        <dbReference type="Google" id="ProtNLM"/>
    </source>
</evidence>
<comment type="subcellular location">
    <subcellularLocation>
        <location evidence="1">Cell membrane</location>
        <topology evidence="1">Multi-pass membrane protein</topology>
    </subcellularLocation>
</comment>
<evidence type="ECO:0000313" key="9">
    <source>
        <dbReference type="EMBL" id="MBB4140266.1"/>
    </source>
</evidence>
<feature type="transmembrane region" description="Helical" evidence="8">
    <location>
        <begin position="34"/>
        <end position="53"/>
    </location>
</feature>
<evidence type="ECO:0000313" key="10">
    <source>
        <dbReference type="Proteomes" id="UP000549113"/>
    </source>
</evidence>
<feature type="transmembrane region" description="Helical" evidence="8">
    <location>
        <begin position="65"/>
        <end position="87"/>
    </location>
</feature>
<evidence type="ECO:0000256" key="6">
    <source>
        <dbReference type="ARBA" id="ARBA00022989"/>
    </source>
</evidence>
<dbReference type="InterPro" id="IPR004776">
    <property type="entry name" value="Mem_transp_PIN-like"/>
</dbReference>
<dbReference type="InterPro" id="IPR038770">
    <property type="entry name" value="Na+/solute_symporter_sf"/>
</dbReference>
<dbReference type="Pfam" id="PF03547">
    <property type="entry name" value="Mem_trans"/>
    <property type="match status" value="2"/>
</dbReference>
<keyword evidence="10" id="KW-1185">Reference proteome</keyword>
<evidence type="ECO:0000256" key="5">
    <source>
        <dbReference type="ARBA" id="ARBA00022692"/>
    </source>
</evidence>
<dbReference type="Gene3D" id="1.20.1530.20">
    <property type="match status" value="1"/>
</dbReference>
<proteinExistence type="inferred from homology"/>
<evidence type="ECO:0000256" key="3">
    <source>
        <dbReference type="ARBA" id="ARBA00022448"/>
    </source>
</evidence>
<feature type="transmembrane region" description="Helical" evidence="8">
    <location>
        <begin position="121"/>
        <end position="144"/>
    </location>
</feature>
<dbReference type="PANTHER" id="PTHR36838:SF3">
    <property type="entry name" value="TRANSPORTER AUXIN EFFLUX CARRIER EC FAMILY"/>
    <property type="match status" value="1"/>
</dbReference>
<gene>
    <name evidence="9" type="ORF">BKA10_002060</name>
</gene>
<name>A0AA40VMB8_9MICO</name>
<keyword evidence="7 8" id="KW-0472">Membrane</keyword>
<comment type="similarity">
    <text evidence="2">Belongs to the auxin efflux carrier (TC 2.A.69) family.</text>
</comment>
<dbReference type="RefSeq" id="WP_183499826.1">
    <property type="nucleotide sequence ID" value="NZ_BAABCO010000002.1"/>
</dbReference>
<organism evidence="9 10">
    <name type="scientific">Microbacterium invictum</name>
    <dbReference type="NCBI Taxonomy" id="515415"/>
    <lineage>
        <taxon>Bacteria</taxon>
        <taxon>Bacillati</taxon>
        <taxon>Actinomycetota</taxon>
        <taxon>Actinomycetes</taxon>
        <taxon>Micrococcales</taxon>
        <taxon>Microbacteriaceae</taxon>
        <taxon>Microbacterium</taxon>
    </lineage>
</organism>
<keyword evidence="5 8" id="KW-0812">Transmembrane</keyword>
<sequence>MSGVLTGLAVVGSIIALGWMLRRTGVLSGDGPGVLNRVAFSAATPALLFTVMSRADLADLASPHMLGAVAAFAGAALTYAAVSALAFRDGFGRTVVGMTSSGFANNNNIGLPLTLFVLGDVHYAAIVLLMQTVLVTPAFLTALIAASGGTPSLRRILVAFVTNPIVLASAAGLTVAALGWSIPEMLMAPLDMVAATAIPLVLLAFGASLRGARPLGAGSPVPQVLTASAIKCVVMPAIAYAVAAWGFGMSGTDLFAAVLVAALPTGQMVFSYTARYGVAVTLARDTVLITTLGCAPVMVVLALVMA</sequence>
<keyword evidence="6 8" id="KW-1133">Transmembrane helix</keyword>
<keyword evidence="3" id="KW-0813">Transport</keyword>
<dbReference type="PANTHER" id="PTHR36838">
    <property type="entry name" value="AUXIN EFFLUX CARRIER FAMILY PROTEIN"/>
    <property type="match status" value="1"/>
</dbReference>
<dbReference type="AlphaFoldDB" id="A0AA40VMB8"/>
<feature type="transmembrane region" description="Helical" evidence="8">
    <location>
        <begin position="254"/>
        <end position="274"/>
    </location>
</feature>
<protein>
    <recommendedName>
        <fullName evidence="11">AEC family transporter</fullName>
    </recommendedName>
</protein>
<feature type="transmembrane region" description="Helical" evidence="8">
    <location>
        <begin position="156"/>
        <end position="180"/>
    </location>
</feature>
<dbReference type="GO" id="GO:0005886">
    <property type="term" value="C:plasma membrane"/>
    <property type="evidence" value="ECO:0007669"/>
    <property type="project" value="UniProtKB-SubCell"/>
</dbReference>
<dbReference type="Proteomes" id="UP000549113">
    <property type="component" value="Unassembled WGS sequence"/>
</dbReference>
<evidence type="ECO:0000256" key="2">
    <source>
        <dbReference type="ARBA" id="ARBA00010145"/>
    </source>
</evidence>
<evidence type="ECO:0000256" key="1">
    <source>
        <dbReference type="ARBA" id="ARBA00004651"/>
    </source>
</evidence>
<accession>A0AA40VMB8</accession>
<evidence type="ECO:0000256" key="4">
    <source>
        <dbReference type="ARBA" id="ARBA00022475"/>
    </source>
</evidence>
<feature type="transmembrane region" description="Helical" evidence="8">
    <location>
        <begin position="286"/>
        <end position="305"/>
    </location>
</feature>
<comment type="caution">
    <text evidence="9">The sequence shown here is derived from an EMBL/GenBank/DDBJ whole genome shotgun (WGS) entry which is preliminary data.</text>
</comment>